<evidence type="ECO:0000256" key="2">
    <source>
        <dbReference type="ARBA" id="ARBA00005464"/>
    </source>
</evidence>
<reference evidence="16" key="4">
    <citation type="submission" date="2022-09" db="EMBL/GenBank/DDBJ databases">
        <title>Genome-inferred correspondence between phylogeny and metabolic traits in the wild Drosophila gut microbiome.</title>
        <authorList>
            <person name="Bueno E."/>
            <person name="Blow F."/>
            <person name="Douglas A.E."/>
        </authorList>
    </citation>
    <scope>NUCLEOTIDE SEQUENCE</scope>
    <source>
        <strain evidence="16">Dm-2019-70</strain>
    </source>
</reference>
<evidence type="ECO:0000256" key="5">
    <source>
        <dbReference type="ARBA" id="ARBA00022618"/>
    </source>
</evidence>
<evidence type="ECO:0000256" key="4">
    <source>
        <dbReference type="ARBA" id="ARBA00016902"/>
    </source>
</evidence>
<keyword evidence="8 12" id="KW-0413">Isomerase</keyword>
<dbReference type="PANTHER" id="PTHR30560">
    <property type="entry name" value="TRIGGER FACTOR CHAPERONE AND PEPTIDYL-PROLYL CIS/TRANS ISOMERASE"/>
    <property type="match status" value="1"/>
</dbReference>
<comment type="subcellular location">
    <subcellularLocation>
        <location evidence="12">Cytoplasm</location>
    </subcellularLocation>
    <text evidence="12">About half TF is bound to the ribosome near the polypeptide exit tunnel while the other half is free in the cytoplasm.</text>
</comment>
<evidence type="ECO:0000313" key="21">
    <source>
        <dbReference type="Proteomes" id="UP000676478"/>
    </source>
</evidence>
<keyword evidence="7 12" id="KW-0143">Chaperone</keyword>
<dbReference type="Pfam" id="PF05698">
    <property type="entry name" value="Trigger_C"/>
    <property type="match status" value="1"/>
</dbReference>
<evidence type="ECO:0000256" key="1">
    <source>
        <dbReference type="ARBA" id="ARBA00000971"/>
    </source>
</evidence>
<dbReference type="Pfam" id="PF00254">
    <property type="entry name" value="FKBP_C"/>
    <property type="match status" value="1"/>
</dbReference>
<evidence type="ECO:0000256" key="9">
    <source>
        <dbReference type="ARBA" id="ARBA00023306"/>
    </source>
</evidence>
<dbReference type="InterPro" id="IPR036611">
    <property type="entry name" value="Trigger_fac_ribosome-bd_sf"/>
</dbReference>
<dbReference type="GO" id="GO:0015031">
    <property type="term" value="P:protein transport"/>
    <property type="evidence" value="ECO:0007669"/>
    <property type="project" value="UniProtKB-UniRule"/>
</dbReference>
<dbReference type="GO" id="GO:0043022">
    <property type="term" value="F:ribosome binding"/>
    <property type="evidence" value="ECO:0007669"/>
    <property type="project" value="TreeGrafter"/>
</dbReference>
<dbReference type="GO" id="GO:0005737">
    <property type="term" value="C:cytoplasm"/>
    <property type="evidence" value="ECO:0007669"/>
    <property type="project" value="UniProtKB-SubCell"/>
</dbReference>
<evidence type="ECO:0000313" key="20">
    <source>
        <dbReference type="Proteomes" id="UP000307074"/>
    </source>
</evidence>
<dbReference type="PROSITE" id="PS50059">
    <property type="entry name" value="FKBP_PPIASE"/>
    <property type="match status" value="1"/>
</dbReference>
<keyword evidence="12" id="KW-0963">Cytoplasm</keyword>
<dbReference type="Gene3D" id="1.10.3120.10">
    <property type="entry name" value="Trigger factor, C-terminal domain"/>
    <property type="match status" value="1"/>
</dbReference>
<evidence type="ECO:0000256" key="7">
    <source>
        <dbReference type="ARBA" id="ARBA00023186"/>
    </source>
</evidence>
<dbReference type="InterPro" id="IPR046357">
    <property type="entry name" value="PPIase_dom_sf"/>
</dbReference>
<dbReference type="InterPro" id="IPR027304">
    <property type="entry name" value="Trigger_fact/SurA_dom_sf"/>
</dbReference>
<gene>
    <name evidence="12" type="primary">tig</name>
    <name evidence="17" type="ORF">CNR29_07920</name>
    <name evidence="16" type="ORF">JK167_10930</name>
    <name evidence="18" type="ORF">UCCLBBS449_1107</name>
</gene>
<evidence type="ECO:0000256" key="3">
    <source>
        <dbReference type="ARBA" id="ARBA00013194"/>
    </source>
</evidence>
<dbReference type="GO" id="GO:0051301">
    <property type="term" value="P:cell division"/>
    <property type="evidence" value="ECO:0007669"/>
    <property type="project" value="UniProtKB-KW"/>
</dbReference>
<dbReference type="Proteomes" id="UP000676478">
    <property type="component" value="Unassembled WGS sequence"/>
</dbReference>
<accession>A0A0C1LY44</accession>
<sequence>MAAKWEKKDNNQGELTFEIAPDKIKEGLDKAFQRTKKNLAVPGFRKGRVPRQIFNQMYGEEALYQDALNIVLPEAYDAAIKEAGIEPVDQPQVDVESMDKDQPWVLKAVVTVKPDVKLGEYKGLSVTKQNTRVYQKDIDAEIEKQRQQQAELVLKEDEAAAKGDTVVIDFDGYVDGKQFDGGKADNYSLELGSNSFIPGFEDQLVGHKAGEDVDVKVTFPADYQAEDLRDKEATFKVTIHEVKEKQLPELDDEFAKDVDEDVDSLEELEAKTKDRLKEQKVTAAHDAIEDEAISEAVDNAEIAAVPEAMLKDDIDRQMDQYLANMQQQGIEPKMYFQLTGTTEDDLRKQFTDGAEKRVKTNLVLEAVVEAEKIEPSEDEVAAEVKDLASQYGMEESAVRSALSDDMLKHDIAIKSAVDLIADSAKQDKKKDAEDDE</sequence>
<keyword evidence="9 12" id="KW-0131">Cell cycle</keyword>
<evidence type="ECO:0000256" key="10">
    <source>
        <dbReference type="ARBA" id="ARBA00024849"/>
    </source>
</evidence>
<dbReference type="Pfam" id="PF05697">
    <property type="entry name" value="Trigger_N"/>
    <property type="match status" value="1"/>
</dbReference>
<dbReference type="Gene3D" id="3.30.70.1050">
    <property type="entry name" value="Trigger factor ribosome-binding domain"/>
    <property type="match status" value="1"/>
</dbReference>
<dbReference type="EMBL" id="NVYO01000001">
    <property type="protein sequence ID" value="PBQ23949.1"/>
    <property type="molecule type" value="Genomic_DNA"/>
</dbReference>
<comment type="domain">
    <text evidence="12">Consists of 3 domains; the N-terminus binds the ribosome, the middle domain has PPIase activity, while the C-terminus has intrinsic chaperone activity on its own.</text>
</comment>
<keyword evidence="6 12" id="KW-0697">Rotamase</keyword>
<evidence type="ECO:0000256" key="13">
    <source>
        <dbReference type="PROSITE-ProRule" id="PRU00277"/>
    </source>
</evidence>
<proteinExistence type="inferred from homology"/>
<dbReference type="InterPro" id="IPR008880">
    <property type="entry name" value="Trigger_fac_C"/>
</dbReference>
<evidence type="ECO:0000259" key="15">
    <source>
        <dbReference type="PROSITE" id="PS50059"/>
    </source>
</evidence>
<keyword evidence="5 12" id="KW-0132">Cell division</keyword>
<reference evidence="18 20" key="2">
    <citation type="submission" date="2018-07" db="EMBL/GenBank/DDBJ databases">
        <authorList>
            <person name="Feyereisen M."/>
        </authorList>
    </citation>
    <scope>NUCLEOTIDE SEQUENCE [LARGE SCALE GENOMIC DNA]</scope>
    <source>
        <strain evidence="18 20">UCCLBBS449</strain>
    </source>
</reference>
<reference evidence="17 19" key="1">
    <citation type="submission" date="2017-09" db="EMBL/GenBank/DDBJ databases">
        <title>Genome sequence of Lactobacillus brevis D7.</title>
        <authorList>
            <person name="Kwon M.-S."/>
            <person name="Lim S.K."/>
            <person name="Choi H.-J."/>
        </authorList>
    </citation>
    <scope>NUCLEOTIDE SEQUENCE [LARGE SCALE GENOMIC DNA]</scope>
    <source>
        <strain evidence="17 19">D7</strain>
    </source>
</reference>
<dbReference type="FunFam" id="3.10.50.40:FF:000001">
    <property type="entry name" value="Trigger factor"/>
    <property type="match status" value="1"/>
</dbReference>
<dbReference type="GO" id="GO:0003755">
    <property type="term" value="F:peptidyl-prolyl cis-trans isomerase activity"/>
    <property type="evidence" value="ECO:0007669"/>
    <property type="project" value="UniProtKB-UniRule"/>
</dbReference>
<evidence type="ECO:0000256" key="11">
    <source>
        <dbReference type="ARBA" id="ARBA00029986"/>
    </source>
</evidence>
<dbReference type="GO" id="GO:0044183">
    <property type="term" value="F:protein folding chaperone"/>
    <property type="evidence" value="ECO:0007669"/>
    <property type="project" value="TreeGrafter"/>
</dbReference>
<dbReference type="PANTHER" id="PTHR30560:SF3">
    <property type="entry name" value="TRIGGER FACTOR-LIKE PROTEIN TIG, CHLOROPLASTIC"/>
    <property type="match status" value="1"/>
</dbReference>
<evidence type="ECO:0000313" key="19">
    <source>
        <dbReference type="Proteomes" id="UP000217918"/>
    </source>
</evidence>
<dbReference type="PIRSF" id="PIRSF003095">
    <property type="entry name" value="Trigger_factor"/>
    <property type="match status" value="1"/>
</dbReference>
<dbReference type="EC" id="5.2.1.8" evidence="3 12"/>
<dbReference type="Proteomes" id="UP000217918">
    <property type="component" value="Unassembled WGS sequence"/>
</dbReference>
<comment type="catalytic activity">
    <reaction evidence="1 12 13">
        <text>[protein]-peptidylproline (omega=180) = [protein]-peptidylproline (omega=0)</text>
        <dbReference type="Rhea" id="RHEA:16237"/>
        <dbReference type="Rhea" id="RHEA-COMP:10747"/>
        <dbReference type="Rhea" id="RHEA-COMP:10748"/>
        <dbReference type="ChEBI" id="CHEBI:83833"/>
        <dbReference type="ChEBI" id="CHEBI:83834"/>
        <dbReference type="EC" id="5.2.1.8"/>
    </reaction>
</comment>
<organism evidence="16 21">
    <name type="scientific">Levilactobacillus brevis</name>
    <name type="common">Lactobacillus brevis</name>
    <dbReference type="NCBI Taxonomy" id="1580"/>
    <lineage>
        <taxon>Bacteria</taxon>
        <taxon>Bacillati</taxon>
        <taxon>Bacillota</taxon>
        <taxon>Bacilli</taxon>
        <taxon>Lactobacillales</taxon>
        <taxon>Lactobacillaceae</taxon>
        <taxon>Levilactobacillus</taxon>
    </lineage>
</organism>
<dbReference type="InterPro" id="IPR008881">
    <property type="entry name" value="Trigger_fac_ribosome-bd_bac"/>
</dbReference>
<dbReference type="EMBL" id="JAERKF010000014">
    <property type="protein sequence ID" value="MBS1011346.1"/>
    <property type="molecule type" value="Genomic_DNA"/>
</dbReference>
<dbReference type="Proteomes" id="UP000307074">
    <property type="component" value="Chromosome"/>
</dbReference>
<reference evidence="16" key="3">
    <citation type="submission" date="2020-12" db="EMBL/GenBank/DDBJ databases">
        <authorList>
            <person name="Mcmullen J.G."/>
        </authorList>
    </citation>
    <scope>NUCLEOTIDE SEQUENCE</scope>
    <source>
        <strain evidence="16">Dm-2019-70</strain>
    </source>
</reference>
<evidence type="ECO:0000256" key="6">
    <source>
        <dbReference type="ARBA" id="ARBA00023110"/>
    </source>
</evidence>
<evidence type="ECO:0000313" key="17">
    <source>
        <dbReference type="EMBL" id="PBQ23949.1"/>
    </source>
</evidence>
<dbReference type="NCBIfam" id="TIGR00115">
    <property type="entry name" value="tig"/>
    <property type="match status" value="1"/>
</dbReference>
<dbReference type="OrthoDB" id="9767721at2"/>
<comment type="similarity">
    <text evidence="2 12 14">Belongs to the FKBP-type PPIase family. Tig subfamily.</text>
</comment>
<protein>
    <recommendedName>
        <fullName evidence="4 12">Trigger factor</fullName>
        <shortName evidence="12">TF</shortName>
        <ecNumber evidence="3 12">5.2.1.8</ecNumber>
    </recommendedName>
    <alternativeName>
        <fullName evidence="11 12">PPIase</fullName>
    </alternativeName>
</protein>
<dbReference type="Gene3D" id="3.10.50.40">
    <property type="match status" value="1"/>
</dbReference>
<dbReference type="RefSeq" id="WP_021741134.1">
    <property type="nucleotide sequence ID" value="NZ_CAKMAP010000002.1"/>
</dbReference>
<evidence type="ECO:0000313" key="18">
    <source>
        <dbReference type="EMBL" id="QCZ53064.1"/>
    </source>
</evidence>
<evidence type="ECO:0000313" key="16">
    <source>
        <dbReference type="EMBL" id="MBS1011346.1"/>
    </source>
</evidence>
<dbReference type="SUPFAM" id="SSF54534">
    <property type="entry name" value="FKBP-like"/>
    <property type="match status" value="1"/>
</dbReference>
<dbReference type="GO" id="GO:0043335">
    <property type="term" value="P:protein unfolding"/>
    <property type="evidence" value="ECO:0007669"/>
    <property type="project" value="TreeGrafter"/>
</dbReference>
<evidence type="ECO:0000256" key="12">
    <source>
        <dbReference type="HAMAP-Rule" id="MF_00303"/>
    </source>
</evidence>
<dbReference type="SUPFAM" id="SSF109998">
    <property type="entry name" value="Triger factor/SurA peptide-binding domain-like"/>
    <property type="match status" value="1"/>
</dbReference>
<comment type="function">
    <text evidence="10 12">Involved in protein export. Acts as a chaperone by maintaining the newly synthesized protein in an open conformation. Functions as a peptidyl-prolyl cis-trans isomerase.</text>
</comment>
<dbReference type="SUPFAM" id="SSF102735">
    <property type="entry name" value="Trigger factor ribosome-binding domain"/>
    <property type="match status" value="1"/>
</dbReference>
<dbReference type="InterPro" id="IPR037041">
    <property type="entry name" value="Trigger_fac_C_sf"/>
</dbReference>
<feature type="domain" description="PPIase FKBP-type" evidence="15">
    <location>
        <begin position="163"/>
        <end position="248"/>
    </location>
</feature>
<dbReference type="InterPro" id="IPR005215">
    <property type="entry name" value="Trig_fac"/>
</dbReference>
<dbReference type="AlphaFoldDB" id="A0A0C1LY44"/>
<evidence type="ECO:0000256" key="14">
    <source>
        <dbReference type="RuleBase" id="RU003914"/>
    </source>
</evidence>
<dbReference type="InterPro" id="IPR001179">
    <property type="entry name" value="PPIase_FKBP_dom"/>
</dbReference>
<dbReference type="EMBL" id="CP031198">
    <property type="protein sequence ID" value="QCZ53064.1"/>
    <property type="molecule type" value="Genomic_DNA"/>
</dbReference>
<dbReference type="GeneID" id="56993158"/>
<dbReference type="GO" id="GO:0051083">
    <property type="term" value="P:'de novo' cotranslational protein folding"/>
    <property type="evidence" value="ECO:0007669"/>
    <property type="project" value="TreeGrafter"/>
</dbReference>
<name>A0A0C1LY44_LEVBR</name>
<evidence type="ECO:0000256" key="8">
    <source>
        <dbReference type="ARBA" id="ARBA00023235"/>
    </source>
</evidence>
<dbReference type="HAMAP" id="MF_00303">
    <property type="entry name" value="Trigger_factor_Tig"/>
    <property type="match status" value="1"/>
</dbReference>